<evidence type="ECO:0000259" key="2">
    <source>
        <dbReference type="SMART" id="SM00462"/>
    </source>
</evidence>
<sequence>MYLKKAKRYFDVPDTKDVGEKRERNCEQSNSHAICMGMLRAANSSSSAALPTTTADVLSFVNDDLAVEQQTTPTESEKEFHPEDLPDGACFRPKSVLVNSDTDHTAIRPAEYIGSFSVIGVDQGMRTNFVKKHLEDMRDVVKSIKVLLVISLSGVKVCSSKGESVYMAHALKRISFATCDPDYCQFSFLAREPKGQINVQFCHAFVTRNSPEAEELNTIIGNAFKMAYAQQRQRQPTFNELIERQIQEQKAKFAEDQEQAERDLQQKLNEIATPTPFSEKAIQRMEMRRQLSEETAQEREKELAQQHHQQQQQQHSSTATLRSWLWGRQTTERVKHRSPVTELLSLTSDRGSPPPALIKPSSSPAHLRPQPHNSTDHSLHGQQRNSVPPGPKLSSIQNRPLPALPIDRNGHSKSSIQRSSLQNLSSTDDGDRTSSSCHVPLRESVHPYNPRRRESSPKTKGQRPLSGAAFDIKKSYNGYSRALSCDASYYGYRSSVHCPQASPLVKQQSFPETESTSLQQLYTLEGHGKHIEEPCLPASCPNNSSSSITDHQHWRPTLDIGRHLSPMARHSRKEPHAPQLPYSQPGPTSSPQSSRYQNDSLFQYQGYYDSSIPNSPSSVRCNNSSSGTAAAAINLILNRPRQINSLVSSRGVWRLY</sequence>
<protein>
    <submittedName>
        <fullName evidence="3">SH2 domain-containing 5</fullName>
    </submittedName>
</protein>
<feature type="compositionally biased region" description="Low complexity" evidence="1">
    <location>
        <begin position="306"/>
        <end position="315"/>
    </location>
</feature>
<dbReference type="PANTHER" id="PTHR15832:SF2">
    <property type="entry name" value="SH2 DOMAIN-CONTAINING PROTEIN"/>
    <property type="match status" value="1"/>
</dbReference>
<dbReference type="PANTHER" id="PTHR15832">
    <property type="entry name" value="SHC (SRC HOMOLOGY DOMAIN C-TERMINAL) ADAPTOR HOMOLOG"/>
    <property type="match status" value="1"/>
</dbReference>
<dbReference type="Pfam" id="PF00640">
    <property type="entry name" value="PID"/>
    <property type="match status" value="1"/>
</dbReference>
<dbReference type="SUPFAM" id="SSF50729">
    <property type="entry name" value="PH domain-like"/>
    <property type="match status" value="1"/>
</dbReference>
<feature type="compositionally biased region" description="Polar residues" evidence="1">
    <location>
        <begin position="412"/>
        <end position="424"/>
    </location>
</feature>
<dbReference type="CDD" id="cd13157">
    <property type="entry name" value="PTB_tensin-related"/>
    <property type="match status" value="1"/>
</dbReference>
<dbReference type="InterPro" id="IPR011993">
    <property type="entry name" value="PH-like_dom_sf"/>
</dbReference>
<evidence type="ECO:0000313" key="4">
    <source>
        <dbReference type="Proteomes" id="UP001162480"/>
    </source>
</evidence>
<feature type="compositionally biased region" description="Basic and acidic residues" evidence="1">
    <location>
        <begin position="287"/>
        <end position="305"/>
    </location>
</feature>
<accession>A0AA36FJS1</accession>
<dbReference type="Proteomes" id="UP001162480">
    <property type="component" value="Chromosome 26"/>
</dbReference>
<gene>
    <name evidence="3" type="ORF">OCTVUL_1B011294</name>
</gene>
<feature type="compositionally biased region" description="Low complexity" evidence="1">
    <location>
        <begin position="581"/>
        <end position="594"/>
    </location>
</feature>
<evidence type="ECO:0000313" key="3">
    <source>
        <dbReference type="EMBL" id="CAI9741590.1"/>
    </source>
</evidence>
<evidence type="ECO:0000256" key="1">
    <source>
        <dbReference type="SAM" id="MobiDB-lite"/>
    </source>
</evidence>
<feature type="region of interest" description="Disordered" evidence="1">
    <location>
        <begin position="568"/>
        <end position="596"/>
    </location>
</feature>
<reference evidence="3" key="1">
    <citation type="submission" date="2023-08" db="EMBL/GenBank/DDBJ databases">
        <authorList>
            <person name="Alioto T."/>
            <person name="Alioto T."/>
            <person name="Gomez Garrido J."/>
        </authorList>
    </citation>
    <scope>NUCLEOTIDE SEQUENCE</scope>
</reference>
<dbReference type="EMBL" id="OX597839">
    <property type="protein sequence ID" value="CAI9741590.1"/>
    <property type="molecule type" value="Genomic_DNA"/>
</dbReference>
<dbReference type="Gene3D" id="2.30.29.30">
    <property type="entry name" value="Pleckstrin-homology domain (PH domain)/Phosphotyrosine-binding domain (PTB)"/>
    <property type="match status" value="1"/>
</dbReference>
<dbReference type="InterPro" id="IPR006020">
    <property type="entry name" value="PTB/PI_dom"/>
</dbReference>
<proteinExistence type="predicted"/>
<feature type="domain" description="PID" evidence="2">
    <location>
        <begin position="103"/>
        <end position="237"/>
    </location>
</feature>
<dbReference type="SMART" id="SM00462">
    <property type="entry name" value="PTB"/>
    <property type="match status" value="1"/>
</dbReference>
<keyword evidence="4" id="KW-1185">Reference proteome</keyword>
<feature type="region of interest" description="Disordered" evidence="1">
    <location>
        <begin position="287"/>
        <end position="467"/>
    </location>
</feature>
<feature type="compositionally biased region" description="Basic and acidic residues" evidence="1">
    <location>
        <begin position="440"/>
        <end position="457"/>
    </location>
</feature>
<name>A0AA36FJS1_OCTVU</name>
<dbReference type="AlphaFoldDB" id="A0AA36FJS1"/>
<organism evidence="3 4">
    <name type="scientific">Octopus vulgaris</name>
    <name type="common">Common octopus</name>
    <dbReference type="NCBI Taxonomy" id="6645"/>
    <lineage>
        <taxon>Eukaryota</taxon>
        <taxon>Metazoa</taxon>
        <taxon>Spiralia</taxon>
        <taxon>Lophotrochozoa</taxon>
        <taxon>Mollusca</taxon>
        <taxon>Cephalopoda</taxon>
        <taxon>Coleoidea</taxon>
        <taxon>Octopodiformes</taxon>
        <taxon>Octopoda</taxon>
        <taxon>Incirrata</taxon>
        <taxon>Octopodidae</taxon>
        <taxon>Octopus</taxon>
    </lineage>
</organism>